<dbReference type="SUPFAM" id="SSF51161">
    <property type="entry name" value="Trimeric LpxA-like enzymes"/>
    <property type="match status" value="1"/>
</dbReference>
<dbReference type="InterPro" id="IPR011004">
    <property type="entry name" value="Trimer_LpxA-like_sf"/>
</dbReference>
<evidence type="ECO:0000256" key="2">
    <source>
        <dbReference type="ARBA" id="ARBA00022679"/>
    </source>
</evidence>
<accession>A0A1W1XIA7</accession>
<proteinExistence type="inferred from homology"/>
<dbReference type="InterPro" id="IPR001451">
    <property type="entry name" value="Hexapep"/>
</dbReference>
<reference evidence="4 5" key="1">
    <citation type="submission" date="2017-04" db="EMBL/GenBank/DDBJ databases">
        <authorList>
            <person name="Afonso C.L."/>
            <person name="Miller P.J."/>
            <person name="Scott M.A."/>
            <person name="Spackman E."/>
            <person name="Goraichik I."/>
            <person name="Dimitrov K.M."/>
            <person name="Suarez D.L."/>
            <person name="Swayne D.E."/>
        </authorList>
    </citation>
    <scope>NUCLEOTIDE SEQUENCE [LARGE SCALE GENOMIC DNA]</scope>
    <source>
        <strain evidence="4 5">DSM 12555</strain>
    </source>
</reference>
<evidence type="ECO:0000313" key="5">
    <source>
        <dbReference type="Proteomes" id="UP000192468"/>
    </source>
</evidence>
<dbReference type="AlphaFoldDB" id="A0A1W1XIA7"/>
<organism evidence="4 5">
    <name type="scientific">Clostridium acidisoli DSM 12555</name>
    <dbReference type="NCBI Taxonomy" id="1121291"/>
    <lineage>
        <taxon>Bacteria</taxon>
        <taxon>Bacillati</taxon>
        <taxon>Bacillota</taxon>
        <taxon>Clostridia</taxon>
        <taxon>Eubacteriales</taxon>
        <taxon>Clostridiaceae</taxon>
        <taxon>Clostridium</taxon>
    </lineage>
</organism>
<comment type="similarity">
    <text evidence="1">Belongs to the transferase hexapeptide repeat family.</text>
</comment>
<protein>
    <submittedName>
        <fullName evidence="4">Maltose O-acetyltransferase</fullName>
    </submittedName>
</protein>
<evidence type="ECO:0000256" key="1">
    <source>
        <dbReference type="ARBA" id="ARBA00007274"/>
    </source>
</evidence>
<evidence type="ECO:0000256" key="3">
    <source>
        <dbReference type="ARBA" id="ARBA00022737"/>
    </source>
</evidence>
<dbReference type="EMBL" id="FWXH01000005">
    <property type="protein sequence ID" value="SMC23241.1"/>
    <property type="molecule type" value="Genomic_DNA"/>
</dbReference>
<keyword evidence="5" id="KW-1185">Reference proteome</keyword>
<dbReference type="PANTHER" id="PTHR23416">
    <property type="entry name" value="SIALIC ACID SYNTHASE-RELATED"/>
    <property type="match status" value="1"/>
</dbReference>
<dbReference type="InterPro" id="IPR051159">
    <property type="entry name" value="Hexapeptide_acetyltransf"/>
</dbReference>
<dbReference type="GO" id="GO:0008374">
    <property type="term" value="F:O-acyltransferase activity"/>
    <property type="evidence" value="ECO:0007669"/>
    <property type="project" value="TreeGrafter"/>
</dbReference>
<dbReference type="OrthoDB" id="9801697at2"/>
<dbReference type="Proteomes" id="UP000192468">
    <property type="component" value="Unassembled WGS sequence"/>
</dbReference>
<dbReference type="InterPro" id="IPR018357">
    <property type="entry name" value="Hexapep_transf_CS"/>
</dbReference>
<dbReference type="Gene3D" id="2.160.10.10">
    <property type="entry name" value="Hexapeptide repeat proteins"/>
    <property type="match status" value="1"/>
</dbReference>
<keyword evidence="3" id="KW-0677">Repeat</keyword>
<dbReference type="PANTHER" id="PTHR23416:SF23">
    <property type="entry name" value="ACETYLTRANSFERASE C18B11.09C-RELATED"/>
    <property type="match status" value="1"/>
</dbReference>
<sequence length="171" mass="18978">MLNKLLRVVYLLTLNKIPCKNSSKTSINKIKVFYLKYLFNCIGRDVNIRNNLNFVSGKNIRIGNNSGIGKNCFIDDRGIVNIGSDVLMADDVMIYTSNHRTNRNQKIILQDFEILDVRIKDDVWIGARVIILPGVIIGRGAVIGAGAVVTKDVEDYSIVGGVPAKVIGMRK</sequence>
<dbReference type="PROSITE" id="PS00101">
    <property type="entry name" value="HEXAPEP_TRANSFERASES"/>
    <property type="match status" value="1"/>
</dbReference>
<dbReference type="GO" id="GO:0005829">
    <property type="term" value="C:cytosol"/>
    <property type="evidence" value="ECO:0007669"/>
    <property type="project" value="TreeGrafter"/>
</dbReference>
<keyword evidence="2 4" id="KW-0808">Transferase</keyword>
<dbReference type="Pfam" id="PF00132">
    <property type="entry name" value="Hexapep"/>
    <property type="match status" value="1"/>
</dbReference>
<name>A0A1W1XIA7_9CLOT</name>
<evidence type="ECO:0000313" key="4">
    <source>
        <dbReference type="EMBL" id="SMC23241.1"/>
    </source>
</evidence>
<dbReference type="STRING" id="1121291.SAMN02745134_01827"/>
<dbReference type="CDD" id="cd04647">
    <property type="entry name" value="LbH_MAT_like"/>
    <property type="match status" value="1"/>
</dbReference>
<gene>
    <name evidence="4" type="ORF">SAMN02745134_01827</name>
</gene>